<comment type="similarity">
    <text evidence="3">Belongs to the FPP/GGPP synthase family.</text>
</comment>
<evidence type="ECO:0000313" key="5">
    <source>
        <dbReference type="Proteomes" id="UP000184731"/>
    </source>
</evidence>
<keyword evidence="2" id="KW-0460">Magnesium</keyword>
<keyword evidence="5" id="KW-1185">Reference proteome</keyword>
<keyword evidence="3" id="KW-0808">Transferase</keyword>
<organism evidence="4 5">
    <name type="scientific">Silvanigrella aquatica</name>
    <dbReference type="NCBI Taxonomy" id="1915309"/>
    <lineage>
        <taxon>Bacteria</taxon>
        <taxon>Pseudomonadati</taxon>
        <taxon>Bdellovibrionota</taxon>
        <taxon>Oligoflexia</taxon>
        <taxon>Silvanigrellales</taxon>
        <taxon>Silvanigrellaceae</taxon>
        <taxon>Silvanigrella</taxon>
    </lineage>
</organism>
<sequence length="379" mass="44130">MNYLKKEIYYSDFDYFLVKLNNLISHDIHTHFSQNNPLVFKAIKKSLLKTTESALLSEAKRIRPMICFWLFRNYYLNENFTVNLCDLTEHDKHILNNVTQVALAVEILHCASLVIDDIEDGSTERRGKNSLHLEFGIPQALNAGNWMYFLALKQLPENLKNEAVDTLFDCHIGQALDLSNMDNEIPLLQFKECDSLRWDYYHKCATLKTSRLIDFGIEGMNKILNLDKKTSAVLGKIFKNYGIIYQIYDDIRNFIPHVNNGKLYEDLNSGLRSAVVLSFLDVLTDEEKTEARNEFENNNFPTYFLSHTKKTLGLNNCFLKAKKLLEINKFDLNSIHIQNKSKEYLSKIIKNPFDEIESHIFSIINKHYHEPLMKENVAL</sequence>
<dbReference type="PROSITE" id="PS00723">
    <property type="entry name" value="POLYPRENYL_SYNTHASE_1"/>
    <property type="match status" value="1"/>
</dbReference>
<gene>
    <name evidence="4" type="ORF">AXG55_09140</name>
</gene>
<evidence type="ECO:0000256" key="2">
    <source>
        <dbReference type="ARBA" id="ARBA00022842"/>
    </source>
</evidence>
<dbReference type="RefSeq" id="WP_148697811.1">
    <property type="nucleotide sequence ID" value="NZ_CP017834.1"/>
</dbReference>
<dbReference type="InterPro" id="IPR008949">
    <property type="entry name" value="Isoprenoid_synthase_dom_sf"/>
</dbReference>
<name>A0A1L4D1J2_9BACT</name>
<dbReference type="GO" id="GO:0004659">
    <property type="term" value="F:prenyltransferase activity"/>
    <property type="evidence" value="ECO:0007669"/>
    <property type="project" value="InterPro"/>
</dbReference>
<dbReference type="KEGG" id="saqi:AXG55_09140"/>
<evidence type="ECO:0000256" key="1">
    <source>
        <dbReference type="ARBA" id="ARBA00022723"/>
    </source>
</evidence>
<dbReference type="InterPro" id="IPR033749">
    <property type="entry name" value="Polyprenyl_synt_CS"/>
</dbReference>
<dbReference type="AlphaFoldDB" id="A0A1L4D1J2"/>
<dbReference type="EMBL" id="CP017834">
    <property type="protein sequence ID" value="APJ04061.1"/>
    <property type="molecule type" value="Genomic_DNA"/>
</dbReference>
<dbReference type="GO" id="GO:0008299">
    <property type="term" value="P:isoprenoid biosynthetic process"/>
    <property type="evidence" value="ECO:0007669"/>
    <property type="project" value="InterPro"/>
</dbReference>
<dbReference type="Pfam" id="PF00348">
    <property type="entry name" value="polyprenyl_synt"/>
    <property type="match status" value="1"/>
</dbReference>
<dbReference type="InterPro" id="IPR000092">
    <property type="entry name" value="Polyprenyl_synt"/>
</dbReference>
<dbReference type="OrthoDB" id="9805316at2"/>
<evidence type="ECO:0008006" key="6">
    <source>
        <dbReference type="Google" id="ProtNLM"/>
    </source>
</evidence>
<evidence type="ECO:0000313" key="4">
    <source>
        <dbReference type="EMBL" id="APJ04061.1"/>
    </source>
</evidence>
<dbReference type="GO" id="GO:0046872">
    <property type="term" value="F:metal ion binding"/>
    <property type="evidence" value="ECO:0007669"/>
    <property type="project" value="UniProtKB-KW"/>
</dbReference>
<dbReference type="PANTHER" id="PTHR12001:SF44">
    <property type="entry name" value="GERANYLGERANYL PYROPHOSPHATE SYNTHASE"/>
    <property type="match status" value="1"/>
</dbReference>
<dbReference type="Gene3D" id="1.10.600.10">
    <property type="entry name" value="Farnesyl Diphosphate Synthase"/>
    <property type="match status" value="1"/>
</dbReference>
<evidence type="ECO:0000256" key="3">
    <source>
        <dbReference type="RuleBase" id="RU004466"/>
    </source>
</evidence>
<reference evidence="4 5" key="1">
    <citation type="submission" date="2016-10" db="EMBL/GenBank/DDBJ databases">
        <title>Silvanigrella aquatica sp. nov., isolated from a freshwater lake located in the Black Forest, Germany, description of Silvanigrellaceae fam. nov., Silvanigrellales ord. nov., reclassification of the order Bdellovibrionales in the class Oligoflexia, reclassification of the families Bacteriovoracaceae and Halobacteriovoraceae in the new order Bacteriovoracales ord. nov., and reclassification of the family Pseudobacteriovoracaceae in the order Oligoflexiales.</title>
        <authorList>
            <person name="Hahn M.W."/>
            <person name="Schmidt J."/>
            <person name="Koll U."/>
            <person name="Rohde M."/>
            <person name="Verbag S."/>
            <person name="Pitt A."/>
            <person name="Nakai R."/>
            <person name="Naganuma T."/>
            <person name="Lang E."/>
        </authorList>
    </citation>
    <scope>NUCLEOTIDE SEQUENCE [LARGE SCALE GENOMIC DNA]</scope>
    <source>
        <strain evidence="4 5">MWH-Nonnen-W8red</strain>
    </source>
</reference>
<keyword evidence="1" id="KW-0479">Metal-binding</keyword>
<dbReference type="Proteomes" id="UP000184731">
    <property type="component" value="Chromosome"/>
</dbReference>
<dbReference type="STRING" id="1915309.AXG55_09140"/>
<dbReference type="SUPFAM" id="SSF48576">
    <property type="entry name" value="Terpenoid synthases"/>
    <property type="match status" value="1"/>
</dbReference>
<protein>
    <recommendedName>
        <fullName evidence="6">Polyprenyl synthetase</fullName>
    </recommendedName>
</protein>
<dbReference type="PANTHER" id="PTHR12001">
    <property type="entry name" value="GERANYLGERANYL PYROPHOSPHATE SYNTHASE"/>
    <property type="match status" value="1"/>
</dbReference>
<proteinExistence type="inferred from homology"/>
<accession>A0A1L4D1J2</accession>